<evidence type="ECO:0000256" key="1">
    <source>
        <dbReference type="SAM" id="MobiDB-lite"/>
    </source>
</evidence>
<dbReference type="SUPFAM" id="SSF53098">
    <property type="entry name" value="Ribonuclease H-like"/>
    <property type="match status" value="1"/>
</dbReference>
<accession>A0A2G8RTB2</accession>
<dbReference type="AlphaFoldDB" id="A0A2G8RTB2"/>
<comment type="caution">
    <text evidence="3">The sequence shown here is derived from an EMBL/GenBank/DDBJ whole genome shotgun (WGS) entry which is preliminary data.</text>
</comment>
<dbReference type="EMBL" id="AYKW01000056">
    <property type="protein sequence ID" value="PIL24746.1"/>
    <property type="molecule type" value="Genomic_DNA"/>
</dbReference>
<dbReference type="GO" id="GO:0003676">
    <property type="term" value="F:nucleic acid binding"/>
    <property type="evidence" value="ECO:0007669"/>
    <property type="project" value="InterPro"/>
</dbReference>
<dbReference type="InterPro" id="IPR036397">
    <property type="entry name" value="RNaseH_sf"/>
</dbReference>
<feature type="compositionally biased region" description="Low complexity" evidence="1">
    <location>
        <begin position="206"/>
        <end position="222"/>
    </location>
</feature>
<feature type="domain" description="RNase H type-1" evidence="2">
    <location>
        <begin position="1"/>
        <end position="36"/>
    </location>
</feature>
<dbReference type="GO" id="GO:0004523">
    <property type="term" value="F:RNA-DNA hybrid ribonuclease activity"/>
    <property type="evidence" value="ECO:0007669"/>
    <property type="project" value="InterPro"/>
</dbReference>
<evidence type="ECO:0000313" key="4">
    <source>
        <dbReference type="Proteomes" id="UP000230002"/>
    </source>
</evidence>
<keyword evidence="4" id="KW-1185">Reference proteome</keyword>
<dbReference type="InterPro" id="IPR012337">
    <property type="entry name" value="RNaseH-like_sf"/>
</dbReference>
<gene>
    <name evidence="3" type="ORF">GSI_12632</name>
</gene>
<dbReference type="STRING" id="1077348.A0A2G8RTB2"/>
<evidence type="ECO:0000313" key="3">
    <source>
        <dbReference type="EMBL" id="PIL24746.1"/>
    </source>
</evidence>
<proteinExistence type="predicted"/>
<dbReference type="PROSITE" id="PS50879">
    <property type="entry name" value="RNASE_H_1"/>
    <property type="match status" value="1"/>
</dbReference>
<dbReference type="OrthoDB" id="3044497at2759"/>
<sequence>MSEDADHPKLTLRWVPGHTGVKGNEFADLEAKRAAQGASESSSHRRLPRLLRKPLPISAAKIKLAFVTSLSKKATKAWRDSGRGRRFLSIDPALPSSKYMKAIKSLSRRQAAVLFQLRSGHVPLNAHLHRISRAPSSTCPACASAPETVLHYLLVCPAYANARDRYLSGLGRRSRDLSTLLGTPDAWEPLLRYVGSTRRFAHTFGDVAPQQVQRDQQQAPRGPQRRRHASR</sequence>
<reference evidence="3 4" key="1">
    <citation type="journal article" date="2015" name="Sci. Rep.">
        <title>Chromosome-level genome map provides insights into diverse defense mechanisms in the medicinal fungus Ganoderma sinense.</title>
        <authorList>
            <person name="Zhu Y."/>
            <person name="Xu J."/>
            <person name="Sun C."/>
            <person name="Zhou S."/>
            <person name="Xu H."/>
            <person name="Nelson D.R."/>
            <person name="Qian J."/>
            <person name="Song J."/>
            <person name="Luo H."/>
            <person name="Xiang L."/>
            <person name="Li Y."/>
            <person name="Xu Z."/>
            <person name="Ji A."/>
            <person name="Wang L."/>
            <person name="Lu S."/>
            <person name="Hayward A."/>
            <person name="Sun W."/>
            <person name="Li X."/>
            <person name="Schwartz D.C."/>
            <person name="Wang Y."/>
            <person name="Chen S."/>
        </authorList>
    </citation>
    <scope>NUCLEOTIDE SEQUENCE [LARGE SCALE GENOMIC DNA]</scope>
    <source>
        <strain evidence="3 4">ZZ0214-1</strain>
    </source>
</reference>
<organism evidence="3 4">
    <name type="scientific">Ganoderma sinense ZZ0214-1</name>
    <dbReference type="NCBI Taxonomy" id="1077348"/>
    <lineage>
        <taxon>Eukaryota</taxon>
        <taxon>Fungi</taxon>
        <taxon>Dikarya</taxon>
        <taxon>Basidiomycota</taxon>
        <taxon>Agaricomycotina</taxon>
        <taxon>Agaricomycetes</taxon>
        <taxon>Polyporales</taxon>
        <taxon>Polyporaceae</taxon>
        <taxon>Ganoderma</taxon>
    </lineage>
</organism>
<name>A0A2G8RTB2_9APHY</name>
<protein>
    <recommendedName>
        <fullName evidence="2">RNase H type-1 domain-containing protein</fullName>
    </recommendedName>
</protein>
<dbReference type="Gene3D" id="3.30.420.10">
    <property type="entry name" value="Ribonuclease H-like superfamily/Ribonuclease H"/>
    <property type="match status" value="1"/>
</dbReference>
<dbReference type="Proteomes" id="UP000230002">
    <property type="component" value="Unassembled WGS sequence"/>
</dbReference>
<evidence type="ECO:0000259" key="2">
    <source>
        <dbReference type="PROSITE" id="PS50879"/>
    </source>
</evidence>
<feature type="region of interest" description="Disordered" evidence="1">
    <location>
        <begin position="205"/>
        <end position="231"/>
    </location>
</feature>
<dbReference type="InterPro" id="IPR002156">
    <property type="entry name" value="RNaseH_domain"/>
</dbReference>